<reference evidence="1" key="1">
    <citation type="submission" date="2020-03" db="EMBL/GenBank/DDBJ databases">
        <title>The deep terrestrial virosphere.</title>
        <authorList>
            <person name="Holmfeldt K."/>
            <person name="Nilsson E."/>
            <person name="Simone D."/>
            <person name="Lopez-Fernandez M."/>
            <person name="Wu X."/>
            <person name="de Brujin I."/>
            <person name="Lundin D."/>
            <person name="Andersson A."/>
            <person name="Bertilsson S."/>
            <person name="Dopson M."/>
        </authorList>
    </citation>
    <scope>NUCLEOTIDE SEQUENCE</scope>
    <source>
        <strain evidence="1">MM171B01299</strain>
    </source>
</reference>
<dbReference type="EMBL" id="MT143781">
    <property type="protein sequence ID" value="QJB02410.1"/>
    <property type="molecule type" value="Genomic_DNA"/>
</dbReference>
<proteinExistence type="predicted"/>
<organism evidence="1">
    <name type="scientific">viral metagenome</name>
    <dbReference type="NCBI Taxonomy" id="1070528"/>
    <lineage>
        <taxon>unclassified sequences</taxon>
        <taxon>metagenomes</taxon>
        <taxon>organismal metagenomes</taxon>
    </lineage>
</organism>
<dbReference type="AlphaFoldDB" id="A0A6M3M8A3"/>
<sequence length="101" mass="11466">MARVAVPLSLQEVDRMIADIEARGGDAEELKKMRAQISNGKWLEKHPKPPSEEEYIAKLRSESTIEHGTDLECMICHGKFGHLISGTCEKCWRAWMLGTKR</sequence>
<accession>A0A6M3M8A3</accession>
<name>A0A6M3M8A3_9ZZZZ</name>
<protein>
    <submittedName>
        <fullName evidence="1">Uncharacterized protein</fullName>
    </submittedName>
</protein>
<evidence type="ECO:0000313" key="1">
    <source>
        <dbReference type="EMBL" id="QJB02410.1"/>
    </source>
</evidence>
<gene>
    <name evidence="1" type="ORF">MM171B01299_0010</name>
</gene>